<dbReference type="GO" id="GO:0005886">
    <property type="term" value="C:plasma membrane"/>
    <property type="evidence" value="ECO:0007669"/>
    <property type="project" value="TreeGrafter"/>
</dbReference>
<gene>
    <name evidence="8" type="ORF">PYH69_13190</name>
</gene>
<evidence type="ECO:0000313" key="9">
    <source>
        <dbReference type="Proteomes" id="UP001223261"/>
    </source>
</evidence>
<name>A0AAX3WAG6_MAMLE</name>
<evidence type="ECO:0000313" key="8">
    <source>
        <dbReference type="EMBL" id="WHI61566.1"/>
    </source>
</evidence>
<evidence type="ECO:0000256" key="6">
    <source>
        <dbReference type="SAM" id="Phobius"/>
    </source>
</evidence>
<sequence length="128" mass="15276">MFMYKKYGEIVRFIIVGAINTVNYYWIYLLLLKILQFNYLLSHITAFILSFIISFYLNCYFVYHVEPTVKKFLQFPLTQIVNMGLQTLLLYIFVQWLHVSEIFAPFIGLVITVPVTFIISKWILVERT</sequence>
<comment type="similarity">
    <text evidence="2">Belongs to the GtrA family.</text>
</comment>
<reference evidence="8" key="1">
    <citation type="journal article" date="2023" name="Antibiotics">
        <title>Prevalence and Molecular Characterization of Methicillin-Resistant Staphylococci (MRS) and Mammaliicocci (MRM) in Dromedary Camels from Algeria: First Detection of SCCmec-mecC Hybrid in Methicillin-Resistant Mammaliicoccus lentus.</title>
        <authorList>
            <person name="Belhout C."/>
            <person name="Boyen F."/>
            <person name="Vereecke N."/>
            <person name="Theuns S."/>
            <person name="Taibi N."/>
            <person name="Stegger M."/>
            <person name="de la Fe-Rodriguez P.Y."/>
            <person name="Bouayad L."/>
            <person name="Elgroud R."/>
            <person name="Butaye P."/>
        </authorList>
    </citation>
    <scope>NUCLEOTIDE SEQUENCE</scope>
    <source>
        <strain evidence="8">7048</strain>
    </source>
</reference>
<keyword evidence="3 6" id="KW-0812">Transmembrane</keyword>
<evidence type="ECO:0000256" key="4">
    <source>
        <dbReference type="ARBA" id="ARBA00022989"/>
    </source>
</evidence>
<dbReference type="PANTHER" id="PTHR38459">
    <property type="entry name" value="PROPHAGE BACTOPRENOL-LINKED GLUCOSE TRANSLOCASE HOMOLOG"/>
    <property type="match status" value="1"/>
</dbReference>
<evidence type="ECO:0000259" key="7">
    <source>
        <dbReference type="Pfam" id="PF04138"/>
    </source>
</evidence>
<feature type="transmembrane region" description="Helical" evidence="6">
    <location>
        <begin position="75"/>
        <end position="96"/>
    </location>
</feature>
<feature type="transmembrane region" description="Helical" evidence="6">
    <location>
        <begin position="37"/>
        <end position="63"/>
    </location>
</feature>
<keyword evidence="4 6" id="KW-1133">Transmembrane helix</keyword>
<dbReference type="GO" id="GO:0000271">
    <property type="term" value="P:polysaccharide biosynthetic process"/>
    <property type="evidence" value="ECO:0007669"/>
    <property type="project" value="InterPro"/>
</dbReference>
<accession>A0AAX3WAG6</accession>
<proteinExistence type="inferred from homology"/>
<feature type="domain" description="GtrA/DPMS transmembrane" evidence="7">
    <location>
        <begin position="12"/>
        <end position="123"/>
    </location>
</feature>
<evidence type="ECO:0000256" key="5">
    <source>
        <dbReference type="ARBA" id="ARBA00023136"/>
    </source>
</evidence>
<dbReference type="InterPro" id="IPR007267">
    <property type="entry name" value="GtrA_DPMS_TM"/>
</dbReference>
<feature type="transmembrane region" description="Helical" evidence="6">
    <location>
        <begin position="12"/>
        <end position="31"/>
    </location>
</feature>
<evidence type="ECO:0000256" key="3">
    <source>
        <dbReference type="ARBA" id="ARBA00022692"/>
    </source>
</evidence>
<keyword evidence="5 6" id="KW-0472">Membrane</keyword>
<dbReference type="AlphaFoldDB" id="A0AAX3WAG6"/>
<protein>
    <submittedName>
        <fullName evidence="8">GtrA family protein</fullName>
    </submittedName>
</protein>
<evidence type="ECO:0000256" key="2">
    <source>
        <dbReference type="ARBA" id="ARBA00009399"/>
    </source>
</evidence>
<dbReference type="PANTHER" id="PTHR38459:SF1">
    <property type="entry name" value="PROPHAGE BACTOPRENOL-LINKED GLUCOSE TRANSLOCASE HOMOLOG"/>
    <property type="match status" value="1"/>
</dbReference>
<feature type="transmembrane region" description="Helical" evidence="6">
    <location>
        <begin position="102"/>
        <end position="124"/>
    </location>
</feature>
<comment type="subcellular location">
    <subcellularLocation>
        <location evidence="1">Membrane</location>
        <topology evidence="1">Multi-pass membrane protein</topology>
    </subcellularLocation>
</comment>
<organism evidence="8 9">
    <name type="scientific">Mammaliicoccus lentus</name>
    <name type="common">Staphylococcus lentus</name>
    <dbReference type="NCBI Taxonomy" id="42858"/>
    <lineage>
        <taxon>Bacteria</taxon>
        <taxon>Bacillati</taxon>
        <taxon>Bacillota</taxon>
        <taxon>Bacilli</taxon>
        <taxon>Bacillales</taxon>
        <taxon>Staphylococcaceae</taxon>
        <taxon>Mammaliicoccus</taxon>
    </lineage>
</organism>
<dbReference type="InterPro" id="IPR051401">
    <property type="entry name" value="GtrA_CellWall_Glycosyl"/>
</dbReference>
<dbReference type="EMBL" id="CP118848">
    <property type="protein sequence ID" value="WHI61566.1"/>
    <property type="molecule type" value="Genomic_DNA"/>
</dbReference>
<dbReference type="Proteomes" id="UP001223261">
    <property type="component" value="Chromosome"/>
</dbReference>
<evidence type="ECO:0000256" key="1">
    <source>
        <dbReference type="ARBA" id="ARBA00004141"/>
    </source>
</evidence>
<dbReference type="Pfam" id="PF04138">
    <property type="entry name" value="GtrA_DPMS_TM"/>
    <property type="match status" value="1"/>
</dbReference>